<comment type="caution">
    <text evidence="2">The sequence shown here is derived from an EMBL/GenBank/DDBJ whole genome shotgun (WGS) entry which is preliminary data.</text>
</comment>
<dbReference type="PANTHER" id="PTHR22835">
    <property type="entry name" value="ZINC FINGER FYVE DOMAIN CONTAINING PROTEIN"/>
    <property type="match status" value="1"/>
</dbReference>
<dbReference type="InterPro" id="IPR036514">
    <property type="entry name" value="SGNH_hydro_sf"/>
</dbReference>
<reference evidence="2" key="1">
    <citation type="journal article" date="2023" name="Nat. Commun.">
        <title>Diploid and tetraploid genomes of Acorus and the evolution of monocots.</title>
        <authorList>
            <person name="Ma L."/>
            <person name="Liu K.W."/>
            <person name="Li Z."/>
            <person name="Hsiao Y.Y."/>
            <person name="Qi Y."/>
            <person name="Fu T."/>
            <person name="Tang G.D."/>
            <person name="Zhang D."/>
            <person name="Sun W.H."/>
            <person name="Liu D.K."/>
            <person name="Li Y."/>
            <person name="Chen G.Z."/>
            <person name="Liu X.D."/>
            <person name="Liao X.Y."/>
            <person name="Jiang Y.T."/>
            <person name="Yu X."/>
            <person name="Hao Y."/>
            <person name="Huang J."/>
            <person name="Zhao X.W."/>
            <person name="Ke S."/>
            <person name="Chen Y.Y."/>
            <person name="Wu W.L."/>
            <person name="Hsu J.L."/>
            <person name="Lin Y.F."/>
            <person name="Huang M.D."/>
            <person name="Li C.Y."/>
            <person name="Huang L."/>
            <person name="Wang Z.W."/>
            <person name="Zhao X."/>
            <person name="Zhong W.Y."/>
            <person name="Peng D.H."/>
            <person name="Ahmad S."/>
            <person name="Lan S."/>
            <person name="Zhang J.S."/>
            <person name="Tsai W.C."/>
            <person name="Van de Peer Y."/>
            <person name="Liu Z.J."/>
        </authorList>
    </citation>
    <scope>NUCLEOTIDE SEQUENCE</scope>
    <source>
        <strain evidence="2">CP</strain>
    </source>
</reference>
<name>A0AAV9FJX2_ACOCL</name>
<evidence type="ECO:0000256" key="1">
    <source>
        <dbReference type="ARBA" id="ARBA00008668"/>
    </source>
</evidence>
<dbReference type="AlphaFoldDB" id="A0AAV9FJX2"/>
<proteinExistence type="inferred from homology"/>
<sequence length="147" mass="16752">MGEIGGNDYNYAFMQGMSLDKTRTLVPSHRCDPMVIEHGATMIVVPGDLPLGCLPVYLVIVKSPNTKDYNDLTGCLNWLNEFLEYHNGLLRMELDRLQQLHPEAHIVYVDYYGITMRFYCSPNEFGTSSSPPPPPWPCKEHRCSRIT</sequence>
<dbReference type="EMBL" id="JAUJYO010000001">
    <property type="protein sequence ID" value="KAK1326037.1"/>
    <property type="molecule type" value="Genomic_DNA"/>
</dbReference>
<accession>A0AAV9FJX2</accession>
<organism evidence="2 3">
    <name type="scientific">Acorus calamus</name>
    <name type="common">Sweet flag</name>
    <dbReference type="NCBI Taxonomy" id="4465"/>
    <lineage>
        <taxon>Eukaryota</taxon>
        <taxon>Viridiplantae</taxon>
        <taxon>Streptophyta</taxon>
        <taxon>Embryophyta</taxon>
        <taxon>Tracheophyta</taxon>
        <taxon>Spermatophyta</taxon>
        <taxon>Magnoliopsida</taxon>
        <taxon>Liliopsida</taxon>
        <taxon>Acoraceae</taxon>
        <taxon>Acorus</taxon>
    </lineage>
</organism>
<keyword evidence="3" id="KW-1185">Reference proteome</keyword>
<dbReference type="PANTHER" id="PTHR22835:SF683">
    <property type="entry name" value="OS05G0506800 PROTEIN"/>
    <property type="match status" value="1"/>
</dbReference>
<dbReference type="Proteomes" id="UP001180020">
    <property type="component" value="Unassembled WGS sequence"/>
</dbReference>
<protein>
    <submittedName>
        <fullName evidence="2">GDSL esterase/lipase</fullName>
    </submittedName>
</protein>
<dbReference type="Gene3D" id="3.40.50.1110">
    <property type="entry name" value="SGNH hydrolase"/>
    <property type="match status" value="1"/>
</dbReference>
<comment type="similarity">
    <text evidence="1">Belongs to the 'GDSL' lipolytic enzyme family.</text>
</comment>
<evidence type="ECO:0000313" key="2">
    <source>
        <dbReference type="EMBL" id="KAK1326037.1"/>
    </source>
</evidence>
<reference evidence="2" key="2">
    <citation type="submission" date="2023-06" db="EMBL/GenBank/DDBJ databases">
        <authorList>
            <person name="Ma L."/>
            <person name="Liu K.-W."/>
            <person name="Li Z."/>
            <person name="Hsiao Y.-Y."/>
            <person name="Qi Y."/>
            <person name="Fu T."/>
            <person name="Tang G."/>
            <person name="Zhang D."/>
            <person name="Sun W.-H."/>
            <person name="Liu D.-K."/>
            <person name="Li Y."/>
            <person name="Chen G.-Z."/>
            <person name="Liu X.-D."/>
            <person name="Liao X.-Y."/>
            <person name="Jiang Y.-T."/>
            <person name="Yu X."/>
            <person name="Hao Y."/>
            <person name="Huang J."/>
            <person name="Zhao X.-W."/>
            <person name="Ke S."/>
            <person name="Chen Y.-Y."/>
            <person name="Wu W.-L."/>
            <person name="Hsu J.-L."/>
            <person name="Lin Y.-F."/>
            <person name="Huang M.-D."/>
            <person name="Li C.-Y."/>
            <person name="Huang L."/>
            <person name="Wang Z.-W."/>
            <person name="Zhao X."/>
            <person name="Zhong W.-Y."/>
            <person name="Peng D.-H."/>
            <person name="Ahmad S."/>
            <person name="Lan S."/>
            <person name="Zhang J.-S."/>
            <person name="Tsai W.-C."/>
            <person name="Van De Peer Y."/>
            <person name="Liu Z.-J."/>
        </authorList>
    </citation>
    <scope>NUCLEOTIDE SEQUENCE</scope>
    <source>
        <strain evidence="2">CP</strain>
        <tissue evidence="2">Leaves</tissue>
    </source>
</reference>
<evidence type="ECO:0000313" key="3">
    <source>
        <dbReference type="Proteomes" id="UP001180020"/>
    </source>
</evidence>
<gene>
    <name evidence="2" type="ORF">QJS10_CPA01g02114</name>
</gene>